<name>A0ACD0P381_9BASI</name>
<sequence length="621" mass="67200">MRHNLFRSTSKSCSLIASHSPVASQPLTAVRSTAALKSIRLSFPSQPSQPSRHLSLMSKPDRRLSQISRHMSSSATSAAASSSPRNAVGGDDKLVLTSSEGSLRTITLNRPSALNALNQEMVDLLDQAITSFTRSSSCQVILLRGNGRALCSGGDVLAVVKAADSPDPKVREKALTFFQKEFQLDYKIARLGESAYARGVKQGGEDARMLVRSKEGGGEAVAPKVFVSIMDGITMGGGVGLSVHAPFRVATERTLFAMPETGIGYFPDVGVTRVLARLDGKVGQYLGLTGARISGEEAYLVGLATHYIASSNIDSLAFRLSTLPVETGSNPCHVSDAICEYSAEPFAEGSEVLSKTPFLGDRRIALDYAFGQPSTEALLGCLEEIASEGAESTQAASELKQLGLEQITPEVRTWAAETLETLKTKSPRSLKVSHQAILEARRLDVEEAFRFDMRLATTFCDLSIGRDFYEGVTHVLEKDPATGKRRSGIANWNPKRLEEVADSKVRSLFFADVETAKEAGLNLEVPKLESIPEPSTSTAVRQARDSALRGKGPLRWEPAHNVFALPSEAELEALREGSHPASGAVRLEDDELLDCIRRWKGDLVGLEVKVGDWLDRSSRRK</sequence>
<dbReference type="EMBL" id="KZ819771">
    <property type="protein sequence ID" value="PWN52529.1"/>
    <property type="molecule type" value="Genomic_DNA"/>
</dbReference>
<protein>
    <submittedName>
        <fullName evidence="1">ClpP/crotonase</fullName>
    </submittedName>
</protein>
<evidence type="ECO:0000313" key="1">
    <source>
        <dbReference type="EMBL" id="PWN52529.1"/>
    </source>
</evidence>
<keyword evidence="2" id="KW-1185">Reference proteome</keyword>
<dbReference type="Proteomes" id="UP000245626">
    <property type="component" value="Unassembled WGS sequence"/>
</dbReference>
<proteinExistence type="predicted"/>
<gene>
    <name evidence="1" type="ORF">IE53DRAFT_385006</name>
</gene>
<accession>A0ACD0P381</accession>
<organism evidence="1 2">
    <name type="scientific">Violaceomyces palustris</name>
    <dbReference type="NCBI Taxonomy" id="1673888"/>
    <lineage>
        <taxon>Eukaryota</taxon>
        <taxon>Fungi</taxon>
        <taxon>Dikarya</taxon>
        <taxon>Basidiomycota</taxon>
        <taxon>Ustilaginomycotina</taxon>
        <taxon>Ustilaginomycetes</taxon>
        <taxon>Violaceomycetales</taxon>
        <taxon>Violaceomycetaceae</taxon>
        <taxon>Violaceomyces</taxon>
    </lineage>
</organism>
<evidence type="ECO:0000313" key="2">
    <source>
        <dbReference type="Proteomes" id="UP000245626"/>
    </source>
</evidence>
<reference evidence="1 2" key="1">
    <citation type="journal article" date="2018" name="Mol. Biol. Evol.">
        <title>Broad Genomic Sampling Reveals a Smut Pathogenic Ancestry of the Fungal Clade Ustilaginomycotina.</title>
        <authorList>
            <person name="Kijpornyongpan T."/>
            <person name="Mondo S.J."/>
            <person name="Barry K."/>
            <person name="Sandor L."/>
            <person name="Lee J."/>
            <person name="Lipzen A."/>
            <person name="Pangilinan J."/>
            <person name="LaButti K."/>
            <person name="Hainaut M."/>
            <person name="Henrissat B."/>
            <person name="Grigoriev I.V."/>
            <person name="Spatafora J.W."/>
            <person name="Aime M.C."/>
        </authorList>
    </citation>
    <scope>NUCLEOTIDE SEQUENCE [LARGE SCALE GENOMIC DNA]</scope>
    <source>
        <strain evidence="1 2">SA 807</strain>
    </source>
</reference>